<dbReference type="AlphaFoldDB" id="A0A099EWL0"/>
<evidence type="ECO:0000313" key="2">
    <source>
        <dbReference type="EMBL" id="KGJ02343.1"/>
    </source>
</evidence>
<reference evidence="2 3" key="1">
    <citation type="submission" date="2014-09" db="EMBL/GenBank/DDBJ databases">
        <authorList>
            <person name="McGinnis J.M."/>
            <person name="Wolfgang W.J."/>
        </authorList>
    </citation>
    <scope>NUCLEOTIDE SEQUENCE [LARGE SCALE GENOMIC DNA]</scope>
    <source>
        <strain evidence="2 3">HAMBI 3106</strain>
    </source>
</reference>
<dbReference type="STRING" id="690417.IC63_14880"/>
<sequence length="120" mass="13596">MLGSEAQLRSKRELIERFIEQHMPKAHDSGASVEETFLAFWNDERIKAMEAVCAEEGIAPAAFQRLVEDYQFTGKPPLREAVIDVLEQKPRILERKKITERIIEKLLGLVATFDDGLGGI</sequence>
<protein>
    <recommendedName>
        <fullName evidence="1">Type I restriction enzyme R protein C-terminal domain-containing protein</fullName>
    </recommendedName>
</protein>
<dbReference type="Proteomes" id="UP000029917">
    <property type="component" value="Unassembled WGS sequence"/>
</dbReference>
<dbReference type="OrthoDB" id="9758243at2"/>
<dbReference type="EMBL" id="JRKS01000070">
    <property type="protein sequence ID" value="KGJ02343.1"/>
    <property type="molecule type" value="Genomic_DNA"/>
</dbReference>
<comment type="caution">
    <text evidence="2">The sequence shown here is derived from an EMBL/GenBank/DDBJ whole genome shotgun (WGS) entry which is preliminary data.</text>
</comment>
<reference evidence="2 3" key="2">
    <citation type="submission" date="2014-10" db="EMBL/GenBank/DDBJ databases">
        <title>Paracoccus sanguinis sp. nov., isolated from clinical specimens of New York State patients.</title>
        <authorList>
            <person name="Mingle L.A."/>
            <person name="Cole J.A."/>
            <person name="Lapierre P."/>
            <person name="Musser K.A."/>
        </authorList>
    </citation>
    <scope>NUCLEOTIDE SEQUENCE [LARGE SCALE GENOMIC DNA]</scope>
    <source>
        <strain evidence="2 3">HAMBI 3106</strain>
    </source>
</reference>
<dbReference type="RefSeq" id="WP_036721584.1">
    <property type="nucleotide sequence ID" value="NZ_JRKS01000070.1"/>
</dbReference>
<organism evidence="2 3">
    <name type="scientific">Paracoccus sphaerophysae</name>
    <dbReference type="NCBI Taxonomy" id="690417"/>
    <lineage>
        <taxon>Bacteria</taxon>
        <taxon>Pseudomonadati</taxon>
        <taxon>Pseudomonadota</taxon>
        <taxon>Alphaproteobacteria</taxon>
        <taxon>Rhodobacterales</taxon>
        <taxon>Paracoccaceae</taxon>
        <taxon>Paracoccus</taxon>
    </lineage>
</organism>
<keyword evidence="3" id="KW-1185">Reference proteome</keyword>
<evidence type="ECO:0000259" key="1">
    <source>
        <dbReference type="Pfam" id="PF12008"/>
    </source>
</evidence>
<name>A0A099EWL0_9RHOB</name>
<feature type="domain" description="Type I restriction enzyme R protein C-terminal" evidence="1">
    <location>
        <begin position="2"/>
        <end position="113"/>
    </location>
</feature>
<proteinExistence type="predicted"/>
<gene>
    <name evidence="2" type="ORF">IC63_14880</name>
</gene>
<accession>A0A099EWL0</accession>
<dbReference type="Pfam" id="PF12008">
    <property type="entry name" value="EcoR124_C"/>
    <property type="match status" value="1"/>
</dbReference>
<dbReference type="InterPro" id="IPR022625">
    <property type="entry name" value="TypeI_RM_Rsu_C"/>
</dbReference>
<evidence type="ECO:0000313" key="3">
    <source>
        <dbReference type="Proteomes" id="UP000029917"/>
    </source>
</evidence>